<reference evidence="10 11" key="1">
    <citation type="submission" date="2018-09" db="EMBL/GenBank/DDBJ databases">
        <authorList>
            <person name="Peiro R."/>
            <person name="Begona"/>
            <person name="Cbmso G."/>
            <person name="Lopez M."/>
            <person name="Gonzalez S."/>
        </authorList>
    </citation>
    <scope>NUCLEOTIDE SEQUENCE [LARGE SCALE GENOMIC DNA]</scope>
</reference>
<feature type="compositionally biased region" description="Low complexity" evidence="8">
    <location>
        <begin position="817"/>
        <end position="826"/>
    </location>
</feature>
<feature type="compositionally biased region" description="Polar residues" evidence="8">
    <location>
        <begin position="2412"/>
        <end position="2434"/>
    </location>
</feature>
<dbReference type="GO" id="GO:0005524">
    <property type="term" value="F:ATP binding"/>
    <property type="evidence" value="ECO:0007669"/>
    <property type="project" value="UniProtKB-UniRule"/>
</dbReference>
<feature type="compositionally biased region" description="Basic residues" evidence="8">
    <location>
        <begin position="1846"/>
        <end position="1855"/>
    </location>
</feature>
<feature type="region of interest" description="Disordered" evidence="8">
    <location>
        <begin position="445"/>
        <end position="485"/>
    </location>
</feature>
<feature type="region of interest" description="Disordered" evidence="8">
    <location>
        <begin position="1050"/>
        <end position="1100"/>
    </location>
</feature>
<evidence type="ECO:0000256" key="2">
    <source>
        <dbReference type="ARBA" id="ARBA00022679"/>
    </source>
</evidence>
<organism evidence="10 11">
    <name type="scientific">Leishmania braziliensis MHOM/BR/75/M2904</name>
    <dbReference type="NCBI Taxonomy" id="420245"/>
    <lineage>
        <taxon>Eukaryota</taxon>
        <taxon>Discoba</taxon>
        <taxon>Euglenozoa</taxon>
        <taxon>Kinetoplastea</taxon>
        <taxon>Metakinetoplastina</taxon>
        <taxon>Trypanosomatida</taxon>
        <taxon>Trypanosomatidae</taxon>
        <taxon>Leishmaniinae</taxon>
        <taxon>Leishmania</taxon>
        <taxon>Leishmania braziliensis species complex</taxon>
    </lineage>
</organism>
<dbReference type="InterPro" id="IPR000719">
    <property type="entry name" value="Prot_kinase_dom"/>
</dbReference>
<dbReference type="InterPro" id="IPR008271">
    <property type="entry name" value="Ser/Thr_kinase_AS"/>
</dbReference>
<feature type="compositionally biased region" description="Polar residues" evidence="8">
    <location>
        <begin position="8"/>
        <end position="22"/>
    </location>
</feature>
<feature type="region of interest" description="Disordered" evidence="8">
    <location>
        <begin position="1839"/>
        <end position="1863"/>
    </location>
</feature>
<feature type="compositionally biased region" description="Low complexity" evidence="8">
    <location>
        <begin position="314"/>
        <end position="323"/>
    </location>
</feature>
<evidence type="ECO:0000256" key="3">
    <source>
        <dbReference type="ARBA" id="ARBA00022741"/>
    </source>
</evidence>
<feature type="region of interest" description="Disordered" evidence="8">
    <location>
        <begin position="1601"/>
        <end position="1640"/>
    </location>
</feature>
<feature type="compositionally biased region" description="Low complexity" evidence="8">
    <location>
        <begin position="2093"/>
        <end position="2102"/>
    </location>
</feature>
<evidence type="ECO:0000256" key="6">
    <source>
        <dbReference type="ARBA" id="ARBA00037982"/>
    </source>
</evidence>
<feature type="region of interest" description="Disordered" evidence="8">
    <location>
        <begin position="2358"/>
        <end position="2377"/>
    </location>
</feature>
<dbReference type="VEuPathDB" id="TriTrypDB:LbrM.20.5140"/>
<feature type="region of interest" description="Disordered" evidence="8">
    <location>
        <begin position="3443"/>
        <end position="3463"/>
    </location>
</feature>
<feature type="compositionally biased region" description="Basic and acidic residues" evidence="8">
    <location>
        <begin position="2276"/>
        <end position="2286"/>
    </location>
</feature>
<feature type="region of interest" description="Disordered" evidence="8">
    <location>
        <begin position="2068"/>
        <end position="2102"/>
    </location>
</feature>
<feature type="region of interest" description="Disordered" evidence="8">
    <location>
        <begin position="1805"/>
        <end position="1824"/>
    </location>
</feature>
<feature type="region of interest" description="Disordered" evidence="8">
    <location>
        <begin position="1733"/>
        <end position="1769"/>
    </location>
</feature>
<evidence type="ECO:0000313" key="11">
    <source>
        <dbReference type="Proteomes" id="UP000319462"/>
    </source>
</evidence>
<dbReference type="Gene3D" id="1.10.510.10">
    <property type="entry name" value="Transferase(Phosphotransferase) domain 1"/>
    <property type="match status" value="2"/>
</dbReference>
<comment type="similarity">
    <text evidence="6">Belongs to the protein kinase superfamily. Ser/Thr protein kinase family. GCN2 subfamily.</text>
</comment>
<keyword evidence="1" id="KW-0723">Serine/threonine-protein kinase</keyword>
<feature type="compositionally biased region" description="Polar residues" evidence="8">
    <location>
        <begin position="1065"/>
        <end position="1075"/>
    </location>
</feature>
<feature type="compositionally biased region" description="Low complexity" evidence="8">
    <location>
        <begin position="1753"/>
        <end position="1766"/>
    </location>
</feature>
<feature type="region of interest" description="Disordered" evidence="8">
    <location>
        <begin position="2394"/>
        <end position="2460"/>
    </location>
</feature>
<accession>A0A3P3Z5N3</accession>
<feature type="compositionally biased region" description="Polar residues" evidence="8">
    <location>
        <begin position="2361"/>
        <end position="2377"/>
    </location>
</feature>
<feature type="region of interest" description="Disordered" evidence="8">
    <location>
        <begin position="2649"/>
        <end position="2680"/>
    </location>
</feature>
<dbReference type="GO" id="GO:0005634">
    <property type="term" value="C:nucleus"/>
    <property type="evidence" value="ECO:0007669"/>
    <property type="project" value="TreeGrafter"/>
</dbReference>
<feature type="compositionally biased region" description="Polar residues" evidence="8">
    <location>
        <begin position="943"/>
        <end position="961"/>
    </location>
</feature>
<evidence type="ECO:0000256" key="1">
    <source>
        <dbReference type="ARBA" id="ARBA00022527"/>
    </source>
</evidence>
<feature type="domain" description="Protein kinase" evidence="9">
    <location>
        <begin position="2940"/>
        <end position="3401"/>
    </location>
</feature>
<dbReference type="Pfam" id="PF07714">
    <property type="entry name" value="PK_Tyr_Ser-Thr"/>
    <property type="match status" value="1"/>
</dbReference>
<dbReference type="InterPro" id="IPR050339">
    <property type="entry name" value="CC_SR_Kinase"/>
</dbReference>
<name>A0A3P3Z5N3_LEIBR</name>
<feature type="compositionally biased region" description="Polar residues" evidence="8">
    <location>
        <begin position="734"/>
        <end position="753"/>
    </location>
</feature>
<dbReference type="SUPFAM" id="SSF56112">
    <property type="entry name" value="Protein kinase-like (PK-like)"/>
    <property type="match status" value="1"/>
</dbReference>
<feature type="region of interest" description="Disordered" evidence="8">
    <location>
        <begin position="935"/>
        <end position="994"/>
    </location>
</feature>
<dbReference type="EMBL" id="LS997619">
    <property type="protein sequence ID" value="SYZ65535.1"/>
    <property type="molecule type" value="Genomic_DNA"/>
</dbReference>
<dbReference type="GO" id="GO:0005737">
    <property type="term" value="C:cytoplasm"/>
    <property type="evidence" value="ECO:0007669"/>
    <property type="project" value="TreeGrafter"/>
</dbReference>
<dbReference type="InterPro" id="IPR017441">
    <property type="entry name" value="Protein_kinase_ATP_BS"/>
</dbReference>
<feature type="compositionally biased region" description="Polar residues" evidence="8">
    <location>
        <begin position="1972"/>
        <end position="1998"/>
    </location>
</feature>
<feature type="region of interest" description="Disordered" evidence="8">
    <location>
        <begin position="2262"/>
        <end position="2290"/>
    </location>
</feature>
<feature type="region of interest" description="Disordered" evidence="8">
    <location>
        <begin position="2565"/>
        <end position="2586"/>
    </location>
</feature>
<feature type="region of interest" description="Disordered" evidence="8">
    <location>
        <begin position="1"/>
        <end position="22"/>
    </location>
</feature>
<dbReference type="Proteomes" id="UP000319462">
    <property type="component" value="Chromosome 20"/>
</dbReference>
<feature type="compositionally biased region" description="Polar residues" evidence="8">
    <location>
        <begin position="70"/>
        <end position="85"/>
    </location>
</feature>
<dbReference type="PROSITE" id="PS00107">
    <property type="entry name" value="PROTEIN_KINASE_ATP"/>
    <property type="match status" value="1"/>
</dbReference>
<feature type="compositionally biased region" description="Polar residues" evidence="8">
    <location>
        <begin position="3293"/>
        <end position="3307"/>
    </location>
</feature>
<feature type="compositionally biased region" description="Polar residues" evidence="8">
    <location>
        <begin position="975"/>
        <end position="994"/>
    </location>
</feature>
<feature type="binding site" evidence="7">
    <location>
        <position position="2969"/>
    </location>
    <ligand>
        <name>ATP</name>
        <dbReference type="ChEBI" id="CHEBI:30616"/>
    </ligand>
</feature>
<keyword evidence="5 7" id="KW-0067">ATP-binding</keyword>
<feature type="compositionally biased region" description="Low complexity" evidence="8">
    <location>
        <begin position="1082"/>
        <end position="1094"/>
    </location>
</feature>
<dbReference type="PANTHER" id="PTHR11042">
    <property type="entry name" value="EUKARYOTIC TRANSLATION INITIATION FACTOR 2-ALPHA KINASE EIF2-ALPHA KINASE -RELATED"/>
    <property type="match status" value="1"/>
</dbReference>
<keyword evidence="3 7" id="KW-0547">Nucleotide-binding</keyword>
<dbReference type="PROSITE" id="PS00108">
    <property type="entry name" value="PROTEIN_KINASE_ST"/>
    <property type="match status" value="1"/>
</dbReference>
<evidence type="ECO:0000259" key="9">
    <source>
        <dbReference type="PROSITE" id="PS50011"/>
    </source>
</evidence>
<feature type="region of interest" description="Disordered" evidence="8">
    <location>
        <begin position="302"/>
        <end position="324"/>
    </location>
</feature>
<feature type="compositionally biased region" description="Polar residues" evidence="8">
    <location>
        <begin position="2072"/>
        <end position="2092"/>
    </location>
</feature>
<sequence length="3542" mass="373374">MQGDSVKVGSSSQSPKGSATCATEETLKSLTAEQAVMNGNGSTVQAGSVPHLVKNVTVVAAITTAAESASPMQSPSPSLGTSSAKSEPGGTSVLACNNNWQKWGSVRPVSLCGAVATAVSSPPPPAAAAAEPFIAPSAKPLTPPTRAPLALPGSPLPFTLSVVTPVSGSSAAAEVNMAPAVEALLEKRSERSTNKATISVLCPTNRGSVAFYHDLYRRRNSNLGVSCASSAPLLLSTTSPLAMPLGCNNKWSDDSAAVATDVMSPLSLLFSRHGSDTRSPPLLTSQIGVSVPFIGEVGAPFVPPATSPQESATPQQPQQQQPPADVMARLKPSLLLMAQALCSCPFAEVMCPVLIVENSGTHIAAATTINVAPANSPAANQISTPTAYTTTEDADSRAQQRTLPLSLGLPPYHWTSSGSPHHADFPQPQVESTTVFDIQENKMTEGCRGAHHQSTATVASGDVSDVSADDEGDPETNSTHASNIPGSISQALIDRVPLSSYSDIANATTTAAIVTGNLTPAHGAFPQEQLTSDSATPPRAWPLVYANDAAVSMLGYSDVEEVTAGTFDNLFSCFALTLPPNASSGSNSPFVTAAATDLASVPIALASLFTITSSSSSRAAHREAKEMNSNDEGDEKGPKKHEQSSSNALRQPGWREVKNPDELLALSHYNYIILYCERTSAYYAALAVPSYQPKISQRTSMEGKRTLSSPPLTAASAIMPAAIPLATNAKRSLMDSSSTTWRQSLRSTTQHTQPHLPAPKKLLHPSADGPSSRLTNSEEVTAVEQCERRTPMPLAAASTSPPLGPNLSSGTSPSPIQQQKQQQQQQRHSRYVAIYILQRLESSNRAAGDAKLPGVRPITTFLDRRLTAVFELPPTEAPHVRSSQPLPPSPQRSPCLPLPDAATATARVNPFGTGTPHALREQYVSRSQQAFLLPVAQTRRPLPNSSAERSINRTASRTSGYPGSPAPGVRLAFGSSETPSSNSDGASAMQSTSQHTNQNSLFDLSYPLFHVNLAQPTSASLDCLYGAIEPACAALLAATVAGGAREQPFAQPYKPEEAPHHHLSSLLSQKTTPNARQPPPKQRYLLSRQRQQRSPVSLYDKDATRTVAQFTGSAITDLESLSPVRQPASGRVSQKCNLLSAPLSAANATIALLNGTRSRTFCPLYQPLCSPDSGCASLSESPHLQSTVASTTALIPAVARSAPWCATQEVHSGETVVELAQQARDAQKHRHKSRSAQVAALVGVATPSAWARRGSHRLSPFSVSPLNSYASPMYHSLNCGGHLSPVGGGDAADFGGQSPPQRALPGAMTGARHQQQPSSWVNSMETSVTQQLGNAPGAPWQRCNEVDHIMTHKLADRLLSQRSIVAVLVSPRLPHTIIFNSFAFMMFVQHVLRFQYRCGVTQVACILNMRLKTQLVIDIVPVEVLMRTSGCIRSSGTDSGSCSTSPASHNVSVSWRGTHVNADRGDRSLITTVEAGAAGRNLAAALPSASKAQPSAPVLVNSLPSSKSTTSPQQQKILELLGLRLKDLNDLLSYEESREALSPAIPTLDSSFCDLLASRSSSSSSGPFTNSCSRVIPTIATVTTTAASSLDAGVTASSLPWDPLQSLSGGSKETRSATPLRGLQPSRASHAAPCQPRHGPLRHSVPWPYNSHPVQEQQQAKNLPLSPNPPIAEVQRIAVTSHAAAATMAATVPAVVSAGCSVQPNGHFETLGVAAAQVADGDWMKSVALSRPSSLAATTNSGTVDVAREDNNSSSVTSSTSETSHTPDPAFSEARALEVQQNTAEEGDNALSQQHASIEEAKGCNGVVESATENSSRSLSSNRTSSGKQSLLWAYSGVGSASKTAQQHHPHRRPPHNVPSSDYLSRDVQESLAMCDGAIHIRADTYEAQVQIPFTTPQRLELLSQLGNVQLSKYRGLSVFGANLVNMVTEEAAAEAAQPSPQIIPLRYDIAARPYLEGVRGRSVVISPLASPTNVSQSSLSKLTRASANGSATETNPTRAEVALASKGSGTAVAMEAAENASVTNTSAEASALAAGLVASIALPLRPPALQASASIPFAAAASSGSAKSHGWTVTSSKDASPEHTSAPSMGNSSSATATPSTVVPVTSVVTNEMMSSLSTRSRGERATVSVGAVSLRLSQLVAANTSSFSFTQHGSTSSSEGNFPAADMLSVASTEVLPKAEGVAATPQRGSAAAASGAATLSQHHADPLQLLMDLSPTAGTHHSTYRRSSILSMATADDRGDEHFPHTIVEAAARGDAMRGMEDGKRRLSGSVGKRTEHPNEGDTLRGAASFSDLTVSGTSLPKKGRGLQLPAVLLACTIATAEGKQKSTAAVLKTEKERLTVHSGTNTEMASMEVTPQLRRSSTDTTAVSETRTTPNTAGAMTMVVVCSPPQRHHPQVNLTPHSRHHAIESSTHTAVSQSPVTSSQELQQTPLHVEPSMGQSWSAGSESPPVSQSSNILSASCAIRESSTSVTAKGWAERTMRSSLSGTPSAQEQLSVSHPILSCTTPLAVGNSSHTDLISTRSSETQGLFSVCTQKSGVTELLGYTLSNSAAAAFGDFSTALEKESDEHEEDSAAASSMGDKEVVKKTGASAAVLRPLTTKAPDAELCIQQYSCSGSLSAEVPKSVMVTGTLTHVALPSTLSTTLTDTAAAQPTSPEAKPAGLSSDKGGRRSSDSSGSVATLAAARVGLGAGGDWHASSGVGGNSSLRDEVDDSFADSFMDIFGLVSRPQQLKDLRHRVSTQLRSVCDRGFVSTGTTAAVVAAPAAEDPNPGAHAAMRDVWGEGEAADPTTRNNLHVLVYATRAYPEVEEVLGIYGHCATFATSAAKMLRYARSGMQLFDVVIVEWTDSLISAEIHDLLVKHAVEATVVAFFISTRPDVHAPAMNTDNVMTDEMVVMHADNLLEGLLSRSVLEEVQQLIRRRQLMHSMISVRKDQSFQIHSHIGSGAFGDVFEVMMYVSRGKLAMKRIFLKSMKLRQLEIINREVSIMRALEHPNIVSFSHTRLEDNAYSIFMELCDGTLADHLLEPSVAIPGAAERQQNRSDSGAGLMAEYPGNARCASTVFSNNNSISGSCTDGKGDVPGVLQTAACVDDRADSPGSDETSITAPELTRPQDAVMIVHDIASALSYLHRRGIVHRDIKPANVLFSNGMAKLGDFGSAAKMTESRKLHNMKGTVSYMAPEIVLGEPYTESCDLWSFGCLIASIMGINLGHLNGLHMPALNELYRTIPRTGSLPLTFTNRLSLRIANHYTEATTNRVLTAFKRALEVDTAERQQGASPKSHSSVNAIDTTETKNAQNSSQQPTSIDYRALQRTDTTSTTSEEKSRYFTESEGTGSDTAAADMRNRSRRTLCITMSSIDVMGESYALLPASLVELFNRLFHRDPTERMTAAEVLDHQVSWDVEWMARMMREVYNVSCQLTQSNAEVQGTAGGASQCHVVKQTHGGRPPPGEEGARTGAATPSVTTGDFACFPIQSGSGEPVWMAGGSGGRRIPGAVGTGSGAHIPSVAQNYVLDLSLSGNSSCSSNDSRERGSYDEVADD</sequence>
<feature type="region of interest" description="Disordered" evidence="8">
    <location>
        <begin position="67"/>
        <end position="90"/>
    </location>
</feature>
<feature type="compositionally biased region" description="Low complexity" evidence="8">
    <location>
        <begin position="1809"/>
        <end position="1824"/>
    </location>
</feature>
<evidence type="ECO:0000256" key="4">
    <source>
        <dbReference type="ARBA" id="ARBA00022777"/>
    </source>
</evidence>
<feature type="region of interest" description="Disordered" evidence="8">
    <location>
        <begin position="1972"/>
        <end position="2000"/>
    </location>
</feature>
<dbReference type="SMART" id="SM00220">
    <property type="entry name" value="S_TKc"/>
    <property type="match status" value="1"/>
</dbReference>
<dbReference type="PROSITE" id="PS50011">
    <property type="entry name" value="PROTEIN_KINASE_DOM"/>
    <property type="match status" value="1"/>
</dbReference>
<dbReference type="GO" id="GO:0004674">
    <property type="term" value="F:protein serine/threonine kinase activity"/>
    <property type="evidence" value="ECO:0007669"/>
    <property type="project" value="UniProtKB-KW"/>
</dbReference>
<proteinExistence type="inferred from homology"/>
<keyword evidence="4 10" id="KW-0418">Kinase</keyword>
<dbReference type="InterPro" id="IPR011009">
    <property type="entry name" value="Kinase-like_dom_sf"/>
</dbReference>
<feature type="region of interest" description="Disordered" evidence="8">
    <location>
        <begin position="3520"/>
        <end position="3542"/>
    </location>
</feature>
<evidence type="ECO:0000256" key="5">
    <source>
        <dbReference type="ARBA" id="ARBA00022840"/>
    </source>
</evidence>
<feature type="region of interest" description="Disordered" evidence="8">
    <location>
        <begin position="3293"/>
        <end position="3344"/>
    </location>
</feature>
<gene>
    <name evidence="10" type="ORF">LBRM2904_20.5790</name>
</gene>
<dbReference type="RefSeq" id="XP_003723063.1">
    <property type="nucleotide sequence ID" value="XM_003723015.1"/>
</dbReference>
<dbReference type="InterPro" id="IPR001245">
    <property type="entry name" value="Ser-Thr/Tyr_kinase_cat_dom"/>
</dbReference>
<feature type="compositionally biased region" description="Polar residues" evidence="8">
    <location>
        <begin position="1733"/>
        <end position="1743"/>
    </location>
</feature>
<feature type="region of interest" description="Disordered" evidence="8">
    <location>
        <begin position="619"/>
        <end position="654"/>
    </location>
</feature>
<feature type="region of interest" description="Disordered" evidence="8">
    <location>
        <begin position="734"/>
        <end position="828"/>
    </location>
</feature>
<evidence type="ECO:0000256" key="8">
    <source>
        <dbReference type="SAM" id="MobiDB-lite"/>
    </source>
</evidence>
<keyword evidence="2" id="KW-0808">Transferase</keyword>
<feature type="compositionally biased region" description="Polar residues" evidence="8">
    <location>
        <begin position="797"/>
        <end position="816"/>
    </location>
</feature>
<evidence type="ECO:0000256" key="7">
    <source>
        <dbReference type="PROSITE-ProRule" id="PRU10141"/>
    </source>
</evidence>
<evidence type="ECO:0000313" key="10">
    <source>
        <dbReference type="EMBL" id="SYZ65535.1"/>
    </source>
</evidence>
<feature type="compositionally biased region" description="Polar residues" evidence="8">
    <location>
        <begin position="2441"/>
        <end position="2460"/>
    </location>
</feature>
<dbReference type="KEGG" id="lbz:LBRM_20_5140"/>
<protein>
    <submittedName>
        <fullName evidence="10">Protein_kinase</fullName>
    </submittedName>
</protein>
<feature type="compositionally biased region" description="Polar residues" evidence="8">
    <location>
        <begin position="475"/>
        <end position="485"/>
    </location>
</feature>